<protein>
    <submittedName>
        <fullName evidence="2">Phage shock protein A</fullName>
    </submittedName>
</protein>
<gene>
    <name evidence="2" type="ORF">J2S02_000686</name>
</gene>
<dbReference type="RefSeq" id="WP_174879443.1">
    <property type="nucleotide sequence ID" value="NZ_CADEPK010000021.1"/>
</dbReference>
<comment type="caution">
    <text evidence="2">The sequence shown here is derived from an EMBL/GenBank/DDBJ whole genome shotgun (WGS) entry which is preliminary data.</text>
</comment>
<proteinExistence type="predicted"/>
<keyword evidence="1" id="KW-0175">Coiled coil</keyword>
<accession>A0ABT9YWJ2</accession>
<dbReference type="EMBL" id="JAUSTZ010000001">
    <property type="protein sequence ID" value="MDQ0224364.1"/>
    <property type="molecule type" value="Genomic_DNA"/>
</dbReference>
<reference evidence="2 3" key="1">
    <citation type="submission" date="2023-07" db="EMBL/GenBank/DDBJ databases">
        <title>Genomic Encyclopedia of Type Strains, Phase IV (KMG-IV): sequencing the most valuable type-strain genomes for metagenomic binning, comparative biology and taxonomic classification.</title>
        <authorList>
            <person name="Goeker M."/>
        </authorList>
    </citation>
    <scope>NUCLEOTIDE SEQUENCE [LARGE SCALE GENOMIC DNA]</scope>
    <source>
        <strain evidence="2 3">DSM 17723</strain>
    </source>
</reference>
<feature type="coiled-coil region" evidence="1">
    <location>
        <begin position="1"/>
        <end position="35"/>
    </location>
</feature>
<evidence type="ECO:0000256" key="1">
    <source>
        <dbReference type="SAM" id="Coils"/>
    </source>
</evidence>
<organism evidence="2 3">
    <name type="scientific">Metabacillus niabensis</name>
    <dbReference type="NCBI Taxonomy" id="324854"/>
    <lineage>
        <taxon>Bacteria</taxon>
        <taxon>Bacillati</taxon>
        <taxon>Bacillota</taxon>
        <taxon>Bacilli</taxon>
        <taxon>Bacillales</taxon>
        <taxon>Bacillaceae</taxon>
        <taxon>Metabacillus</taxon>
    </lineage>
</organism>
<keyword evidence="3" id="KW-1185">Reference proteome</keyword>
<evidence type="ECO:0000313" key="3">
    <source>
        <dbReference type="Proteomes" id="UP001232245"/>
    </source>
</evidence>
<name>A0ABT9YWJ2_9BACI</name>
<sequence length="90" mass="10352">MKDVNVQIKELELKIKDLEHQIDRLEDRYSNQLDENDIRAVIDKVLSEKEFATPKQVESSVNESHLQLVKWIIGTGISVAAVVVSIYQFI</sequence>
<dbReference type="Proteomes" id="UP001232245">
    <property type="component" value="Unassembled WGS sequence"/>
</dbReference>
<evidence type="ECO:0000313" key="2">
    <source>
        <dbReference type="EMBL" id="MDQ0224364.1"/>
    </source>
</evidence>